<keyword evidence="1" id="KW-0614">Plasmid</keyword>
<dbReference type="OrthoDB" id="7863713at2"/>
<organism evidence="1 2">
    <name type="scientific">Paracoccus zhejiangensis</name>
    <dbReference type="NCBI Taxonomy" id="1077935"/>
    <lineage>
        <taxon>Bacteria</taxon>
        <taxon>Pseudomonadati</taxon>
        <taxon>Pseudomonadota</taxon>
        <taxon>Alphaproteobacteria</taxon>
        <taxon>Rhodobacterales</taxon>
        <taxon>Paracoccaceae</taxon>
        <taxon>Paracoccus</taxon>
    </lineage>
</organism>
<dbReference type="EMBL" id="CP025433">
    <property type="protein sequence ID" value="AUH66965.1"/>
    <property type="molecule type" value="Genomic_DNA"/>
</dbReference>
<dbReference type="AlphaFoldDB" id="A0A2H5F605"/>
<sequence length="103" mass="11897">MSDDPVSLDARRSTEGQMATDFRRHALREFEADQEALRKRQEELEAQLLAEPSVTWMEAAVKAQYLIRRYAETAEARDARKQKLIQRALGDLARLIESEPKKP</sequence>
<evidence type="ECO:0000313" key="1">
    <source>
        <dbReference type="EMBL" id="AUH66965.1"/>
    </source>
</evidence>
<reference evidence="1 2" key="1">
    <citation type="journal article" date="2013" name="Antonie Van Leeuwenhoek">
        <title>Paracoccus zhejiangensis sp. nov., isolated from activated sludge in wastewater-treatment system.</title>
        <authorList>
            <person name="Wu Z.G."/>
            <person name="Zhang D.F."/>
            <person name="Liu Y.L."/>
            <person name="Wang F."/>
            <person name="Jiang X."/>
            <person name="Li C."/>
            <person name="Li S.P."/>
            <person name="Hong Q."/>
            <person name="Li W.J."/>
        </authorList>
    </citation>
    <scope>NUCLEOTIDE SEQUENCE [LARGE SCALE GENOMIC DNA]</scope>
    <source>
        <strain evidence="1 2">J6</strain>
        <plasmid evidence="2">Plasmid ppz03</plasmid>
    </source>
</reference>
<evidence type="ECO:0000313" key="2">
    <source>
        <dbReference type="Proteomes" id="UP000234530"/>
    </source>
</evidence>
<proteinExistence type="predicted"/>
<accession>A0A2H5F605</accession>
<keyword evidence="2" id="KW-1185">Reference proteome</keyword>
<name>A0A2H5F605_9RHOB</name>
<gene>
    <name evidence="1" type="ORF">CX676_21975</name>
</gene>
<dbReference type="RefSeq" id="WP_101754915.1">
    <property type="nucleotide sequence ID" value="NZ_CP025433.1"/>
</dbReference>
<geneLocation type="plasmid" evidence="2">
    <name>ppz03</name>
</geneLocation>
<protein>
    <submittedName>
        <fullName evidence="1">Uncharacterized protein</fullName>
    </submittedName>
</protein>
<dbReference type="Proteomes" id="UP000234530">
    <property type="component" value="Plasmid pPZ03"/>
</dbReference>
<dbReference type="KEGG" id="pzh:CX676_21975"/>